<proteinExistence type="predicted"/>
<protein>
    <submittedName>
        <fullName evidence="1">Uncharacterized protein</fullName>
    </submittedName>
</protein>
<keyword evidence="2" id="KW-1185">Reference proteome</keyword>
<dbReference type="Proteomes" id="UP000886501">
    <property type="component" value="Unassembled WGS sequence"/>
</dbReference>
<organism evidence="1 2">
    <name type="scientific">Thelephora ganbajun</name>
    <name type="common">Ganba fungus</name>
    <dbReference type="NCBI Taxonomy" id="370292"/>
    <lineage>
        <taxon>Eukaryota</taxon>
        <taxon>Fungi</taxon>
        <taxon>Dikarya</taxon>
        <taxon>Basidiomycota</taxon>
        <taxon>Agaricomycotina</taxon>
        <taxon>Agaricomycetes</taxon>
        <taxon>Thelephorales</taxon>
        <taxon>Thelephoraceae</taxon>
        <taxon>Thelephora</taxon>
    </lineage>
</organism>
<reference evidence="1" key="2">
    <citation type="journal article" date="2020" name="Nat. Commun.">
        <title>Large-scale genome sequencing of mycorrhizal fungi provides insights into the early evolution of symbiotic traits.</title>
        <authorList>
            <person name="Miyauchi S."/>
            <person name="Kiss E."/>
            <person name="Kuo A."/>
            <person name="Drula E."/>
            <person name="Kohler A."/>
            <person name="Sanchez-Garcia M."/>
            <person name="Morin E."/>
            <person name="Andreopoulos B."/>
            <person name="Barry K.W."/>
            <person name="Bonito G."/>
            <person name="Buee M."/>
            <person name="Carver A."/>
            <person name="Chen C."/>
            <person name="Cichocki N."/>
            <person name="Clum A."/>
            <person name="Culley D."/>
            <person name="Crous P.W."/>
            <person name="Fauchery L."/>
            <person name="Girlanda M."/>
            <person name="Hayes R.D."/>
            <person name="Keri Z."/>
            <person name="LaButti K."/>
            <person name="Lipzen A."/>
            <person name="Lombard V."/>
            <person name="Magnuson J."/>
            <person name="Maillard F."/>
            <person name="Murat C."/>
            <person name="Nolan M."/>
            <person name="Ohm R.A."/>
            <person name="Pangilinan J."/>
            <person name="Pereira M.F."/>
            <person name="Perotto S."/>
            <person name="Peter M."/>
            <person name="Pfister S."/>
            <person name="Riley R."/>
            <person name="Sitrit Y."/>
            <person name="Stielow J.B."/>
            <person name="Szollosi G."/>
            <person name="Zifcakova L."/>
            <person name="Stursova M."/>
            <person name="Spatafora J.W."/>
            <person name="Tedersoo L."/>
            <person name="Vaario L.M."/>
            <person name="Yamada A."/>
            <person name="Yan M."/>
            <person name="Wang P."/>
            <person name="Xu J."/>
            <person name="Bruns T."/>
            <person name="Baldrian P."/>
            <person name="Vilgalys R."/>
            <person name="Dunand C."/>
            <person name="Henrissat B."/>
            <person name="Grigoriev I.V."/>
            <person name="Hibbett D."/>
            <person name="Nagy L.G."/>
            <person name="Martin F.M."/>
        </authorList>
    </citation>
    <scope>NUCLEOTIDE SEQUENCE</scope>
    <source>
        <strain evidence="1">P2</strain>
    </source>
</reference>
<sequence length="254" mass="28862">MTDGLQKDHNCLFRGTYLMMVLDFFVLDLKGIAEGVEVEWRLAALNPLLQRQLRGLQDQETGMIKMDVGRTLDEVEEFYLKKDPLDPDNVKELLRSLVYVWLVRWSLGHLCKETNHRESYYEVYRNTRYALEVFADTENYNANPMLHDYKLQIVKNKGIEWFYRHCGLIEDDERRSTTFRNRRGATRTAITGATGAAVTDTTRTIITDIAGTTITDTASTTITDTTTTADTASTTIPDSTTINSTPSIISANRG</sequence>
<gene>
    <name evidence="1" type="ORF">BDM02DRAFT_3192187</name>
</gene>
<evidence type="ECO:0000313" key="1">
    <source>
        <dbReference type="EMBL" id="KAF9643111.1"/>
    </source>
</evidence>
<name>A0ACB6Z1V9_THEGA</name>
<evidence type="ECO:0000313" key="2">
    <source>
        <dbReference type="Proteomes" id="UP000886501"/>
    </source>
</evidence>
<comment type="caution">
    <text evidence="1">The sequence shown here is derived from an EMBL/GenBank/DDBJ whole genome shotgun (WGS) entry which is preliminary data.</text>
</comment>
<accession>A0ACB6Z1V9</accession>
<reference evidence="1" key="1">
    <citation type="submission" date="2019-10" db="EMBL/GenBank/DDBJ databases">
        <authorList>
            <consortium name="DOE Joint Genome Institute"/>
            <person name="Kuo A."/>
            <person name="Miyauchi S."/>
            <person name="Kiss E."/>
            <person name="Drula E."/>
            <person name="Kohler A."/>
            <person name="Sanchez-Garcia M."/>
            <person name="Andreopoulos B."/>
            <person name="Barry K.W."/>
            <person name="Bonito G."/>
            <person name="Buee M."/>
            <person name="Carver A."/>
            <person name="Chen C."/>
            <person name="Cichocki N."/>
            <person name="Clum A."/>
            <person name="Culley D."/>
            <person name="Crous P.W."/>
            <person name="Fauchery L."/>
            <person name="Girlanda M."/>
            <person name="Hayes R."/>
            <person name="Keri Z."/>
            <person name="Labutti K."/>
            <person name="Lipzen A."/>
            <person name="Lombard V."/>
            <person name="Magnuson J."/>
            <person name="Maillard F."/>
            <person name="Morin E."/>
            <person name="Murat C."/>
            <person name="Nolan M."/>
            <person name="Ohm R."/>
            <person name="Pangilinan J."/>
            <person name="Pereira M."/>
            <person name="Perotto S."/>
            <person name="Peter M."/>
            <person name="Riley R."/>
            <person name="Sitrit Y."/>
            <person name="Stielow B."/>
            <person name="Szollosi G."/>
            <person name="Zifcakova L."/>
            <person name="Stursova M."/>
            <person name="Spatafora J.W."/>
            <person name="Tedersoo L."/>
            <person name="Vaario L.-M."/>
            <person name="Yamada A."/>
            <person name="Yan M."/>
            <person name="Wang P."/>
            <person name="Xu J."/>
            <person name="Bruns T."/>
            <person name="Baldrian P."/>
            <person name="Vilgalys R."/>
            <person name="Henrissat B."/>
            <person name="Grigoriev I.V."/>
            <person name="Hibbett D."/>
            <person name="Nagy L.G."/>
            <person name="Martin F.M."/>
        </authorList>
    </citation>
    <scope>NUCLEOTIDE SEQUENCE</scope>
    <source>
        <strain evidence="1">P2</strain>
    </source>
</reference>
<dbReference type="EMBL" id="MU118282">
    <property type="protein sequence ID" value="KAF9643111.1"/>
    <property type="molecule type" value="Genomic_DNA"/>
</dbReference>